<dbReference type="PANTHER" id="PTHR46772">
    <property type="entry name" value="BHLH DOMAIN-CONTAINING PROTEIN"/>
    <property type="match status" value="1"/>
</dbReference>
<dbReference type="InterPro" id="IPR011598">
    <property type="entry name" value="bHLH_dom"/>
</dbReference>
<dbReference type="InterPro" id="IPR036638">
    <property type="entry name" value="HLH_DNA-bd_sf"/>
</dbReference>
<evidence type="ECO:0000313" key="8">
    <source>
        <dbReference type="Proteomes" id="UP001634393"/>
    </source>
</evidence>
<keyword evidence="4" id="KW-0539">Nucleus</keyword>
<evidence type="ECO:0000256" key="5">
    <source>
        <dbReference type="SAM" id="MobiDB-lite"/>
    </source>
</evidence>
<dbReference type="AlphaFoldDB" id="A0ABD3RTG8"/>
<name>A0ABD3RTG8_9LAMI</name>
<keyword evidence="2" id="KW-0805">Transcription regulation</keyword>
<evidence type="ECO:0000259" key="6">
    <source>
        <dbReference type="PROSITE" id="PS50888"/>
    </source>
</evidence>
<dbReference type="CDD" id="cd04873">
    <property type="entry name" value="ACT_UUR-ACR-like"/>
    <property type="match status" value="1"/>
</dbReference>
<keyword evidence="3" id="KW-0804">Transcription</keyword>
<dbReference type="SUPFAM" id="SSF47459">
    <property type="entry name" value="HLH, helix-loop-helix DNA-binding domain"/>
    <property type="match status" value="1"/>
</dbReference>
<gene>
    <name evidence="7" type="ORF">ACJIZ3_015509</name>
</gene>
<protein>
    <recommendedName>
        <fullName evidence="6">BHLH domain-containing protein</fullName>
    </recommendedName>
</protein>
<comment type="subcellular location">
    <subcellularLocation>
        <location evidence="1">Nucleus</location>
    </subcellularLocation>
</comment>
<dbReference type="InterPro" id="IPR045239">
    <property type="entry name" value="bHLH95_bHLH"/>
</dbReference>
<evidence type="ECO:0000256" key="1">
    <source>
        <dbReference type="ARBA" id="ARBA00004123"/>
    </source>
</evidence>
<comment type="caution">
    <text evidence="7">The sequence shown here is derived from an EMBL/GenBank/DDBJ whole genome shotgun (WGS) entry which is preliminary data.</text>
</comment>
<evidence type="ECO:0000256" key="3">
    <source>
        <dbReference type="ARBA" id="ARBA00023163"/>
    </source>
</evidence>
<dbReference type="Proteomes" id="UP001634393">
    <property type="component" value="Unassembled WGS sequence"/>
</dbReference>
<feature type="domain" description="BHLH" evidence="6">
    <location>
        <begin position="88"/>
        <end position="138"/>
    </location>
</feature>
<feature type="region of interest" description="Disordered" evidence="5">
    <location>
        <begin position="29"/>
        <end position="88"/>
    </location>
</feature>
<accession>A0ABD3RTG8</accession>
<proteinExistence type="predicted"/>
<evidence type="ECO:0000256" key="4">
    <source>
        <dbReference type="ARBA" id="ARBA00023242"/>
    </source>
</evidence>
<dbReference type="PROSITE" id="PS50888">
    <property type="entry name" value="BHLH"/>
    <property type="match status" value="1"/>
</dbReference>
<dbReference type="Gene3D" id="4.10.280.10">
    <property type="entry name" value="Helix-loop-helix DNA-binding domain"/>
    <property type="match status" value="1"/>
</dbReference>
<evidence type="ECO:0000256" key="2">
    <source>
        <dbReference type="ARBA" id="ARBA00023015"/>
    </source>
</evidence>
<sequence length="322" mass="36296">MGDEKMMWDEDQSWSFPILQGHEEDGLKIISNIPKAGEQAAEKVRGKAPLPPRPPRPPKGKKRTASGAVRKGDENKGKGPADAAAGASEHELHIWTERERRKKMRDMFTNLHALIPHLPPKADKSTIVDEAVKYIKKLQETRQNLRKRKLDNFRFRLNNNYNYNYNITNNNSPFIIHKFGREGFLGEPGSSSTYHNMPMPAAVTTTLAKPNYMNPNPIFTGPEYPAVFKTWTSPNVILNICGKDAHISVCGPKKPGLFTAICFVLNKYRVEIVTAQISSDRTRCMYMIHTRANGGSVLFPQAFPVEEIHKQAAAEIMLWVTS</sequence>
<feature type="compositionally biased region" description="Basic and acidic residues" evidence="5">
    <location>
        <begin position="70"/>
        <end position="79"/>
    </location>
</feature>
<dbReference type="InterPro" id="IPR054502">
    <property type="entry name" value="bHLH-TF_ACT-like_plant"/>
</dbReference>
<dbReference type="Pfam" id="PF00010">
    <property type="entry name" value="HLH"/>
    <property type="match status" value="1"/>
</dbReference>
<reference evidence="7 8" key="1">
    <citation type="submission" date="2024-12" db="EMBL/GenBank/DDBJ databases">
        <title>The unique morphological basis and parallel evolutionary history of personate flowers in Penstemon.</title>
        <authorList>
            <person name="Depatie T.H."/>
            <person name="Wessinger C.A."/>
        </authorList>
    </citation>
    <scope>NUCLEOTIDE SEQUENCE [LARGE SCALE GENOMIC DNA]</scope>
    <source>
        <strain evidence="7">WTNN_2</strain>
        <tissue evidence="7">Leaf</tissue>
    </source>
</reference>
<dbReference type="Pfam" id="PF22754">
    <property type="entry name" value="bHLH-TF_ACT-like_plant"/>
    <property type="match status" value="1"/>
</dbReference>
<dbReference type="EMBL" id="JBJXBP010000008">
    <property type="protein sequence ID" value="KAL3814241.1"/>
    <property type="molecule type" value="Genomic_DNA"/>
</dbReference>
<dbReference type="SMART" id="SM00353">
    <property type="entry name" value="HLH"/>
    <property type="match status" value="1"/>
</dbReference>
<organism evidence="7 8">
    <name type="scientific">Penstemon smallii</name>
    <dbReference type="NCBI Taxonomy" id="265156"/>
    <lineage>
        <taxon>Eukaryota</taxon>
        <taxon>Viridiplantae</taxon>
        <taxon>Streptophyta</taxon>
        <taxon>Embryophyta</taxon>
        <taxon>Tracheophyta</taxon>
        <taxon>Spermatophyta</taxon>
        <taxon>Magnoliopsida</taxon>
        <taxon>eudicotyledons</taxon>
        <taxon>Gunneridae</taxon>
        <taxon>Pentapetalae</taxon>
        <taxon>asterids</taxon>
        <taxon>lamiids</taxon>
        <taxon>Lamiales</taxon>
        <taxon>Plantaginaceae</taxon>
        <taxon>Cheloneae</taxon>
        <taxon>Penstemon</taxon>
    </lineage>
</organism>
<dbReference type="GO" id="GO:0005634">
    <property type="term" value="C:nucleus"/>
    <property type="evidence" value="ECO:0007669"/>
    <property type="project" value="UniProtKB-SubCell"/>
</dbReference>
<dbReference type="InterPro" id="IPR044278">
    <property type="entry name" value="BHLH95-like"/>
</dbReference>
<evidence type="ECO:0000313" key="7">
    <source>
        <dbReference type="EMBL" id="KAL3814241.1"/>
    </source>
</evidence>
<dbReference type="CDD" id="cd11393">
    <property type="entry name" value="bHLH_AtbHLH_like"/>
    <property type="match status" value="1"/>
</dbReference>
<dbReference type="PANTHER" id="PTHR46772:SF8">
    <property type="entry name" value="TRANSCRIPTION FACTOR BHLH95"/>
    <property type="match status" value="1"/>
</dbReference>
<keyword evidence="8" id="KW-1185">Reference proteome</keyword>